<dbReference type="EMBL" id="AM180252">
    <property type="protein sequence ID" value="CAJ54787.1"/>
    <property type="molecule type" value="Genomic_DNA"/>
</dbReference>
<evidence type="ECO:0000256" key="2">
    <source>
        <dbReference type="ARBA" id="ARBA00010333"/>
    </source>
</evidence>
<protein>
    <submittedName>
        <fullName evidence="6">ABC-type amino acid transport/signal transduction systems, periplasmic component/domain</fullName>
    </submittedName>
</protein>
<dbReference type="SMART" id="SM00062">
    <property type="entry name" value="PBPb"/>
    <property type="match status" value="1"/>
</dbReference>
<dbReference type="Pfam" id="PF00497">
    <property type="entry name" value="SBP_bac_3"/>
    <property type="match status" value="1"/>
</dbReference>
<dbReference type="PROSITE" id="PS01039">
    <property type="entry name" value="SBP_BACTERIAL_3"/>
    <property type="match status" value="1"/>
</dbReference>
<gene>
    <name evidence="6" type="ordered locus">LI0733</name>
</gene>
<dbReference type="eggNOG" id="COG0834">
    <property type="taxonomic scope" value="Bacteria"/>
</dbReference>
<organism evidence="6 7">
    <name type="scientific">Lawsonia intracellularis (strain PHE/MN1-00)</name>
    <dbReference type="NCBI Taxonomy" id="363253"/>
    <lineage>
        <taxon>Bacteria</taxon>
        <taxon>Pseudomonadati</taxon>
        <taxon>Thermodesulfobacteriota</taxon>
        <taxon>Desulfovibrionia</taxon>
        <taxon>Desulfovibrionales</taxon>
        <taxon>Desulfovibrionaceae</taxon>
        <taxon>Lawsonia</taxon>
    </lineage>
</organism>
<dbReference type="HOGENOM" id="CLU_019602_18_2_7"/>
<dbReference type="PANTHER" id="PTHR35936">
    <property type="entry name" value="MEMBRANE-BOUND LYTIC MUREIN TRANSGLYCOSYLASE F"/>
    <property type="match status" value="1"/>
</dbReference>
<dbReference type="STRING" id="363253.LI0733"/>
<evidence type="ECO:0000313" key="7">
    <source>
        <dbReference type="Proteomes" id="UP000002430"/>
    </source>
</evidence>
<dbReference type="GO" id="GO:0030313">
    <property type="term" value="C:cell envelope"/>
    <property type="evidence" value="ECO:0007669"/>
    <property type="project" value="UniProtKB-SubCell"/>
</dbReference>
<dbReference type="RefSeq" id="WP_011526816.1">
    <property type="nucleotide sequence ID" value="NC_008011.1"/>
</dbReference>
<dbReference type="SUPFAM" id="SSF53850">
    <property type="entry name" value="Periplasmic binding protein-like II"/>
    <property type="match status" value="1"/>
</dbReference>
<evidence type="ECO:0000256" key="3">
    <source>
        <dbReference type="ARBA" id="ARBA00022729"/>
    </source>
</evidence>
<dbReference type="OrthoDB" id="6192933at2"/>
<dbReference type="InterPro" id="IPR018313">
    <property type="entry name" value="SBP_3_CS"/>
</dbReference>
<dbReference type="CDD" id="cd13629">
    <property type="entry name" value="PBP2_Dsm1740"/>
    <property type="match status" value="1"/>
</dbReference>
<comment type="similarity">
    <text evidence="2 4">Belongs to the bacterial solute-binding protein 3 family.</text>
</comment>
<dbReference type="PANTHER" id="PTHR35936:SF38">
    <property type="entry name" value="GLUTAMINE-BINDING PERIPLASMIC PROTEIN"/>
    <property type="match status" value="1"/>
</dbReference>
<sequence>MKKLLIVLLAIIVCSYSYTHAKMEPLIEGVIKRGVLRVGFAPFLPWIIQNKDGEYVGFDIDIAKRLAQDLGVTLQLVPTRWTEIIPSLLANKFDIIISGATITLERNLQVNFSNPYHQTDIEVLANAKKVKGMKFPQDFNKPEVIVAIRNGSTVITPAKQLLPKASFRLFDDEVASIKDVESGQSHILLASAPLPAIQAINSNGNLIRLDTLPITHQSVGFAIKKGDPDSLNILNNWIKFIENEGWLSERKNYWFNSLKWKNEVI</sequence>
<evidence type="ECO:0000259" key="5">
    <source>
        <dbReference type="SMART" id="SM00062"/>
    </source>
</evidence>
<accession>Q1MQE0</accession>
<keyword evidence="7" id="KW-1185">Reference proteome</keyword>
<keyword evidence="3" id="KW-0732">Signal</keyword>
<evidence type="ECO:0000256" key="4">
    <source>
        <dbReference type="RuleBase" id="RU003744"/>
    </source>
</evidence>
<dbReference type="Gene3D" id="3.40.190.10">
    <property type="entry name" value="Periplasmic binding protein-like II"/>
    <property type="match status" value="2"/>
</dbReference>
<comment type="subcellular location">
    <subcellularLocation>
        <location evidence="1">Cell envelope</location>
    </subcellularLocation>
</comment>
<proteinExistence type="inferred from homology"/>
<dbReference type="KEGG" id="lip:LI0733"/>
<reference evidence="6 7" key="1">
    <citation type="submission" date="2005-11" db="EMBL/GenBank/DDBJ databases">
        <title>The complete genome sequence of Lawsonia intracellularis: the causative agent of proliferative enteropathy.</title>
        <authorList>
            <person name="Kaur K."/>
            <person name="Zhang Q."/>
            <person name="Beckler D."/>
            <person name="Munir S."/>
            <person name="Li L."/>
            <person name="Kinsley K."/>
            <person name="Herron L."/>
            <person name="Peterson A."/>
            <person name="May B."/>
            <person name="Singh S."/>
            <person name="Gebhart C."/>
            <person name="Kapur V."/>
        </authorList>
    </citation>
    <scope>NUCLEOTIDE SEQUENCE [LARGE SCALE GENOMIC DNA]</scope>
    <source>
        <strain evidence="6 7">PHE/MN1-00</strain>
    </source>
</reference>
<evidence type="ECO:0000256" key="1">
    <source>
        <dbReference type="ARBA" id="ARBA00004196"/>
    </source>
</evidence>
<feature type="domain" description="Solute-binding protein family 3/N-terminal" evidence="5">
    <location>
        <begin position="35"/>
        <end position="258"/>
    </location>
</feature>
<dbReference type="InterPro" id="IPR001638">
    <property type="entry name" value="Solute-binding_3/MltF_N"/>
</dbReference>
<evidence type="ECO:0000313" key="6">
    <source>
        <dbReference type="EMBL" id="CAJ54787.1"/>
    </source>
</evidence>
<dbReference type="Proteomes" id="UP000002430">
    <property type="component" value="Chromosome"/>
</dbReference>
<name>Q1MQE0_LAWIP</name>
<dbReference type="AlphaFoldDB" id="Q1MQE0"/>